<evidence type="ECO:0000259" key="9">
    <source>
        <dbReference type="PROSITE" id="PS01124"/>
    </source>
</evidence>
<evidence type="ECO:0000256" key="4">
    <source>
        <dbReference type="ARBA" id="ARBA00023012"/>
    </source>
</evidence>
<evidence type="ECO:0000259" key="10">
    <source>
        <dbReference type="PROSITE" id="PS50110"/>
    </source>
</evidence>
<evidence type="ECO:0000256" key="5">
    <source>
        <dbReference type="ARBA" id="ARBA00023015"/>
    </source>
</evidence>
<dbReference type="PROSITE" id="PS50110">
    <property type="entry name" value="RESPONSE_REGULATORY"/>
    <property type="match status" value="1"/>
</dbReference>
<keyword evidence="12" id="KW-1185">Reference proteome</keyword>
<dbReference type="InterPro" id="IPR018060">
    <property type="entry name" value="HTH_AraC"/>
</dbReference>
<evidence type="ECO:0000256" key="7">
    <source>
        <dbReference type="ARBA" id="ARBA00023163"/>
    </source>
</evidence>
<keyword evidence="5" id="KW-0805">Transcription regulation</keyword>
<dbReference type="PANTHER" id="PTHR42713:SF3">
    <property type="entry name" value="TRANSCRIPTIONAL REGULATORY PROTEIN HPTR"/>
    <property type="match status" value="1"/>
</dbReference>
<dbReference type="GO" id="GO:0005737">
    <property type="term" value="C:cytoplasm"/>
    <property type="evidence" value="ECO:0007669"/>
    <property type="project" value="UniProtKB-SubCell"/>
</dbReference>
<dbReference type="GO" id="GO:0043565">
    <property type="term" value="F:sequence-specific DNA binding"/>
    <property type="evidence" value="ECO:0007669"/>
    <property type="project" value="InterPro"/>
</dbReference>
<dbReference type="PROSITE" id="PS01124">
    <property type="entry name" value="HTH_ARAC_FAMILY_2"/>
    <property type="match status" value="1"/>
</dbReference>
<organism evidence="11 12">
    <name type="scientific">Candidatus Cohnella colombiensis</name>
    <dbReference type="NCBI Taxonomy" id="3121368"/>
    <lineage>
        <taxon>Bacteria</taxon>
        <taxon>Bacillati</taxon>
        <taxon>Bacillota</taxon>
        <taxon>Bacilli</taxon>
        <taxon>Bacillales</taxon>
        <taxon>Paenibacillaceae</taxon>
        <taxon>Cohnella</taxon>
    </lineage>
</organism>
<evidence type="ECO:0000256" key="1">
    <source>
        <dbReference type="ARBA" id="ARBA00004496"/>
    </source>
</evidence>
<proteinExistence type="predicted"/>
<feature type="domain" description="HTH araC/xylS-type" evidence="9">
    <location>
        <begin position="421"/>
        <end position="519"/>
    </location>
</feature>
<dbReference type="Gene3D" id="1.10.10.60">
    <property type="entry name" value="Homeodomain-like"/>
    <property type="match status" value="2"/>
</dbReference>
<feature type="domain" description="Response regulatory" evidence="10">
    <location>
        <begin position="3"/>
        <end position="121"/>
    </location>
</feature>
<sequence length="524" mass="59932">MRKVILVDDEIFARKGLVGLIPWEKFGFEIVGEAKDGEEALSLIEQYKPDVVITDIRMPVLDGLQLIQAVRQSSGNTIKFIIISGYGDFKYAQQAVRYGVQDYLLKPIDENELIDTLQRIDQMLNNSPVRTEAEQFYIQASIFENFILGKEEEKMLSESAQLLGLSDDKSLRYVALEINDVPMSLSESQKIGQMEQLKETVSKVLKKYNQENEPFVSVRNAVEIGVLIHSEREPEQIRIWAEELIQASANLIIGVPKVYVGALSTNVTQVKASYASAKELKRYKFAMDKHSVTIYDDAKDTALHFKEIDPTLFSELMEQLEEHDYDAMLKLVDRVFTAFQEQGLALESITDSISRCVHGATRIIQTMHGDENQLVSLKPIRQWHHEPRTLEGVKKLLIDFLAECRAYIVELRSKIGNGDIGKIKSYIESHFDSNINLKSIAKHFYMNPVYVGQLFKKTYGLYFNEFLLQIRIQEAKRQLRQTNNKVYEIAANVGFGNADYFVCQFEKVEGKSPTEYKNAMFAKV</sequence>
<keyword evidence="4" id="KW-0902">Two-component regulatory system</keyword>
<accession>A0AA95JBN2</accession>
<evidence type="ECO:0000256" key="2">
    <source>
        <dbReference type="ARBA" id="ARBA00022490"/>
    </source>
</evidence>
<dbReference type="SMART" id="SM00342">
    <property type="entry name" value="HTH_ARAC"/>
    <property type="match status" value="1"/>
</dbReference>
<evidence type="ECO:0000256" key="3">
    <source>
        <dbReference type="ARBA" id="ARBA00022553"/>
    </source>
</evidence>
<reference evidence="11" key="1">
    <citation type="submission" date="2023-03" db="EMBL/GenBank/DDBJ databases">
        <title>Andean soil-derived lignocellulolytic bacterial consortium as a source of novel taxa and putative plastic-active enzymes.</title>
        <authorList>
            <person name="Diaz-Garcia L."/>
            <person name="Chuvochina M."/>
            <person name="Feuerriegel G."/>
            <person name="Bunk B."/>
            <person name="Sproer C."/>
            <person name="Streit W.R."/>
            <person name="Rodriguez L.M."/>
            <person name="Overmann J."/>
            <person name="Jimenez D.J."/>
        </authorList>
    </citation>
    <scope>NUCLEOTIDE SEQUENCE</scope>
    <source>
        <strain evidence="11">MAG 2441</strain>
    </source>
</reference>
<keyword evidence="3 8" id="KW-0597">Phosphoprotein</keyword>
<dbReference type="SUPFAM" id="SSF46689">
    <property type="entry name" value="Homeodomain-like"/>
    <property type="match status" value="2"/>
</dbReference>
<protein>
    <submittedName>
        <fullName evidence="11">Response regulator transcription factor</fullName>
    </submittedName>
</protein>
<dbReference type="GO" id="GO:0003700">
    <property type="term" value="F:DNA-binding transcription factor activity"/>
    <property type="evidence" value="ECO:0007669"/>
    <property type="project" value="InterPro"/>
</dbReference>
<dbReference type="PROSITE" id="PS00041">
    <property type="entry name" value="HTH_ARAC_FAMILY_1"/>
    <property type="match status" value="1"/>
</dbReference>
<dbReference type="AlphaFoldDB" id="A0AA95JBN2"/>
<dbReference type="Proteomes" id="UP001178662">
    <property type="component" value="Chromosome"/>
</dbReference>
<dbReference type="InterPro" id="IPR009057">
    <property type="entry name" value="Homeodomain-like_sf"/>
</dbReference>
<feature type="modified residue" description="4-aspartylphosphate" evidence="8">
    <location>
        <position position="55"/>
    </location>
</feature>
<evidence type="ECO:0000313" key="12">
    <source>
        <dbReference type="Proteomes" id="UP001178662"/>
    </source>
</evidence>
<dbReference type="SMART" id="SM00448">
    <property type="entry name" value="REC"/>
    <property type="match status" value="1"/>
</dbReference>
<dbReference type="GO" id="GO:0000160">
    <property type="term" value="P:phosphorelay signal transduction system"/>
    <property type="evidence" value="ECO:0007669"/>
    <property type="project" value="UniProtKB-KW"/>
</dbReference>
<comment type="subcellular location">
    <subcellularLocation>
        <location evidence="1">Cytoplasm</location>
    </subcellularLocation>
</comment>
<dbReference type="PANTHER" id="PTHR42713">
    <property type="entry name" value="HISTIDINE KINASE-RELATED"/>
    <property type="match status" value="1"/>
</dbReference>
<keyword evidence="7" id="KW-0804">Transcription</keyword>
<dbReference type="EMBL" id="CP119317">
    <property type="protein sequence ID" value="WEK53032.1"/>
    <property type="molecule type" value="Genomic_DNA"/>
</dbReference>
<dbReference type="InterPro" id="IPR018062">
    <property type="entry name" value="HTH_AraC-typ_CS"/>
</dbReference>
<dbReference type="InterPro" id="IPR001789">
    <property type="entry name" value="Sig_transdc_resp-reg_receiver"/>
</dbReference>
<name>A0AA95JBN2_9BACL</name>
<dbReference type="CDD" id="cd17536">
    <property type="entry name" value="REC_YesN-like"/>
    <property type="match status" value="1"/>
</dbReference>
<dbReference type="Gene3D" id="3.40.50.2300">
    <property type="match status" value="1"/>
</dbReference>
<dbReference type="SUPFAM" id="SSF52172">
    <property type="entry name" value="CheY-like"/>
    <property type="match status" value="1"/>
</dbReference>
<keyword evidence="6" id="KW-0238">DNA-binding</keyword>
<dbReference type="Pfam" id="PF12833">
    <property type="entry name" value="HTH_18"/>
    <property type="match status" value="1"/>
</dbReference>
<evidence type="ECO:0000256" key="8">
    <source>
        <dbReference type="PROSITE-ProRule" id="PRU00169"/>
    </source>
</evidence>
<dbReference type="InterPro" id="IPR011006">
    <property type="entry name" value="CheY-like_superfamily"/>
</dbReference>
<dbReference type="Pfam" id="PF00072">
    <property type="entry name" value="Response_reg"/>
    <property type="match status" value="1"/>
</dbReference>
<evidence type="ECO:0000256" key="6">
    <source>
        <dbReference type="ARBA" id="ARBA00023125"/>
    </source>
</evidence>
<dbReference type="InterPro" id="IPR051552">
    <property type="entry name" value="HptR"/>
</dbReference>
<evidence type="ECO:0000313" key="11">
    <source>
        <dbReference type="EMBL" id="WEK53032.1"/>
    </source>
</evidence>
<gene>
    <name evidence="11" type="ORF">P0Y55_10525</name>
</gene>
<keyword evidence="2" id="KW-0963">Cytoplasm</keyword>